<protein>
    <submittedName>
        <fullName evidence="2">DUF2344 domain-containing protein</fullName>
    </submittedName>
</protein>
<comment type="caution">
    <text evidence="2">The sequence shown here is derived from an EMBL/GenBank/DDBJ whole genome shotgun (WGS) entry which is preliminary data.</text>
</comment>
<dbReference type="InterPro" id="IPR018768">
    <property type="entry name" value="DUF2344"/>
</dbReference>
<dbReference type="Pfam" id="PF10105">
    <property type="entry name" value="DUF2344"/>
    <property type="match status" value="1"/>
</dbReference>
<evidence type="ECO:0000313" key="2">
    <source>
        <dbReference type="EMBL" id="HGS21927.1"/>
    </source>
</evidence>
<dbReference type="AlphaFoldDB" id="A0A7C4PJK7"/>
<organism evidence="2">
    <name type="scientific">Anaerolinea thermolimosa</name>
    <dbReference type="NCBI Taxonomy" id="229919"/>
    <lineage>
        <taxon>Bacteria</taxon>
        <taxon>Bacillati</taxon>
        <taxon>Chloroflexota</taxon>
        <taxon>Anaerolineae</taxon>
        <taxon>Anaerolineales</taxon>
        <taxon>Anaerolineaceae</taxon>
        <taxon>Anaerolinea</taxon>
    </lineage>
</organism>
<feature type="domain" description="DUF2344" evidence="1">
    <location>
        <begin position="11"/>
        <end position="195"/>
    </location>
</feature>
<dbReference type="NCBIfam" id="TIGR03936">
    <property type="entry name" value="sam_1_link_chp"/>
    <property type="match status" value="1"/>
</dbReference>
<gene>
    <name evidence="2" type="ORF">ENT37_08655</name>
</gene>
<reference evidence="2" key="1">
    <citation type="journal article" date="2020" name="mSystems">
        <title>Genome- and Community-Level Interaction Insights into Carbon Utilization and Element Cycling Functions of Hydrothermarchaeota in Hydrothermal Sediment.</title>
        <authorList>
            <person name="Zhou Z."/>
            <person name="Liu Y."/>
            <person name="Xu W."/>
            <person name="Pan J."/>
            <person name="Luo Z.H."/>
            <person name="Li M."/>
        </authorList>
    </citation>
    <scope>NUCLEOTIDE SEQUENCE [LARGE SCALE GENOMIC DNA]</scope>
    <source>
        <strain evidence="2">SpSt-573</strain>
    </source>
</reference>
<sequence length="219" mass="24874">MSESRPVTLHRYRIVYARGEELRYVGHLDMQTVWERTLRRARVPVAFSQGFNPRPRFHIAAALPLGFTSRCEVADVWLTEEMPVSSLLERLQKASPPGLSIQSIIEVPLNWPALQTQVSQAEYSIEFLNEVSLEDLQQKVQGVLAQTSLPRLWRKKSYDLRPLIHAIEIISPSPPKQSPSLRMVLSAQEGATGRPEEVLSTLGIDSTEVRVERIRLLLD</sequence>
<name>A0A7C4PJK7_9CHLR</name>
<dbReference type="EMBL" id="DSYK01000427">
    <property type="protein sequence ID" value="HGS21927.1"/>
    <property type="molecule type" value="Genomic_DNA"/>
</dbReference>
<proteinExistence type="predicted"/>
<accession>A0A7C4PJK7</accession>
<evidence type="ECO:0000259" key="1">
    <source>
        <dbReference type="Pfam" id="PF10105"/>
    </source>
</evidence>